<evidence type="ECO:0000256" key="1">
    <source>
        <dbReference type="SAM" id="SignalP"/>
    </source>
</evidence>
<feature type="signal peptide" evidence="1">
    <location>
        <begin position="1"/>
        <end position="25"/>
    </location>
</feature>
<reference evidence="2 3" key="1">
    <citation type="journal article" date="2018" name="BMC Genomics">
        <title>Genomic comparison of Trypanosoma conorhini and Trypanosoma rangeli to Trypanosoma cruzi strains of high and low virulence.</title>
        <authorList>
            <person name="Bradwell K.R."/>
            <person name="Koparde V.N."/>
            <person name="Matveyev A.V."/>
            <person name="Serrano M.G."/>
            <person name="Alves J.M."/>
            <person name="Parikh H."/>
            <person name="Huang B."/>
            <person name="Lee V."/>
            <person name="Espinosa-Alvarez O."/>
            <person name="Ortiz P.A."/>
            <person name="Costa-Martins A.G."/>
            <person name="Teixeira M.M."/>
            <person name="Buck G.A."/>
        </authorList>
    </citation>
    <scope>NUCLEOTIDE SEQUENCE [LARGE SCALE GENOMIC DNA]</scope>
    <source>
        <strain evidence="2 3">025E</strain>
    </source>
</reference>
<sequence length="223" mass="23608">MATRVRRRAACALALLALLCGCCCPSFVCGAAKPPAAPATARRKHPPEPLPEFLRKGWQGVNVSVEVSCADSGNKLSWRFSSTAAWTKCAAAVGGLDYTILGEDSAAEEVEDVVTIDVVSVGASPHGAGDGGVSEPLCLSAESLYATANCKASCGSDKDGQTAFTMNFPTHAGSGVHKKWEEAKTNLRQSVSSCRSRGRTWQARRLPVNNPRGRPSWKGWRCA</sequence>
<keyword evidence="1" id="KW-0732">Signal</keyword>
<proteinExistence type="predicted"/>
<dbReference type="OrthoDB" id="252712at2759"/>
<name>A0A3S5ISR7_9TRYP</name>
<evidence type="ECO:0000313" key="3">
    <source>
        <dbReference type="Proteomes" id="UP000284403"/>
    </source>
</evidence>
<evidence type="ECO:0000313" key="2">
    <source>
        <dbReference type="EMBL" id="RNF12954.1"/>
    </source>
</evidence>
<dbReference type="GeneID" id="40320011"/>
<comment type="caution">
    <text evidence="2">The sequence shown here is derived from an EMBL/GenBank/DDBJ whole genome shotgun (WGS) entry which is preliminary data.</text>
</comment>
<feature type="chain" id="PRO_5018523439" evidence="1">
    <location>
        <begin position="26"/>
        <end position="223"/>
    </location>
</feature>
<dbReference type="PROSITE" id="PS51257">
    <property type="entry name" value="PROKAR_LIPOPROTEIN"/>
    <property type="match status" value="1"/>
</dbReference>
<dbReference type="EMBL" id="MKKU01000429">
    <property type="protein sequence ID" value="RNF12954.1"/>
    <property type="molecule type" value="Genomic_DNA"/>
</dbReference>
<organism evidence="2 3">
    <name type="scientific">Trypanosoma conorhini</name>
    <dbReference type="NCBI Taxonomy" id="83891"/>
    <lineage>
        <taxon>Eukaryota</taxon>
        <taxon>Discoba</taxon>
        <taxon>Euglenozoa</taxon>
        <taxon>Kinetoplastea</taxon>
        <taxon>Metakinetoplastina</taxon>
        <taxon>Trypanosomatida</taxon>
        <taxon>Trypanosomatidae</taxon>
        <taxon>Trypanosoma</taxon>
    </lineage>
</organism>
<dbReference type="Proteomes" id="UP000284403">
    <property type="component" value="Unassembled WGS sequence"/>
</dbReference>
<protein>
    <submittedName>
        <fullName evidence="2">Putative mucin-like glycoprotein</fullName>
    </submittedName>
</protein>
<dbReference type="RefSeq" id="XP_029226634.1">
    <property type="nucleotide sequence ID" value="XM_029373277.1"/>
</dbReference>
<dbReference type="AlphaFoldDB" id="A0A3S5ISR7"/>
<accession>A0A3S5ISR7</accession>
<gene>
    <name evidence="2" type="ORF">Tco025E_06400</name>
</gene>
<keyword evidence="3" id="KW-1185">Reference proteome</keyword>